<feature type="compositionally biased region" description="Basic and acidic residues" evidence="8">
    <location>
        <begin position="404"/>
        <end position="414"/>
    </location>
</feature>
<proteinExistence type="predicted"/>
<name>A0A840X9C6_9MICO</name>
<dbReference type="CDD" id="cd06853">
    <property type="entry name" value="GT_WecA_like"/>
    <property type="match status" value="1"/>
</dbReference>
<feature type="transmembrane region" description="Helical" evidence="9">
    <location>
        <begin position="338"/>
        <end position="359"/>
    </location>
</feature>
<evidence type="ECO:0000256" key="9">
    <source>
        <dbReference type="SAM" id="Phobius"/>
    </source>
</evidence>
<organism evidence="10 11">
    <name type="scientific">Microcella frigidaquae</name>
    <dbReference type="NCBI Taxonomy" id="424758"/>
    <lineage>
        <taxon>Bacteria</taxon>
        <taxon>Bacillati</taxon>
        <taxon>Actinomycetota</taxon>
        <taxon>Actinomycetes</taxon>
        <taxon>Micrococcales</taxon>
        <taxon>Microbacteriaceae</taxon>
        <taxon>Microcella</taxon>
    </lineage>
</organism>
<dbReference type="PANTHER" id="PTHR22926:SF3">
    <property type="entry name" value="UNDECAPRENYL-PHOSPHATE ALPHA-N-ACETYLGLUCOSAMINYL 1-PHOSPHATE TRANSFERASE"/>
    <property type="match status" value="1"/>
</dbReference>
<reference evidence="10 11" key="1">
    <citation type="submission" date="2020-08" db="EMBL/GenBank/DDBJ databases">
        <title>Sequencing the genomes of 1000 actinobacteria strains.</title>
        <authorList>
            <person name="Klenk H.-P."/>
        </authorList>
    </citation>
    <scope>NUCLEOTIDE SEQUENCE [LARGE SCALE GENOMIC DNA]</scope>
    <source>
        <strain evidence="10 11">DSM 23889</strain>
    </source>
</reference>
<keyword evidence="2" id="KW-1003">Cell membrane</keyword>
<feature type="transmembrane region" description="Helical" evidence="9">
    <location>
        <begin position="260"/>
        <end position="283"/>
    </location>
</feature>
<feature type="transmembrane region" description="Helical" evidence="9">
    <location>
        <begin position="112"/>
        <end position="130"/>
    </location>
</feature>
<keyword evidence="3 10" id="KW-0808">Transferase</keyword>
<feature type="transmembrane region" description="Helical" evidence="9">
    <location>
        <begin position="168"/>
        <end position="189"/>
    </location>
</feature>
<evidence type="ECO:0000256" key="1">
    <source>
        <dbReference type="ARBA" id="ARBA00004651"/>
    </source>
</evidence>
<gene>
    <name evidence="10" type="ORF">BJ959_002327</name>
</gene>
<feature type="transmembrane region" description="Helical" evidence="9">
    <location>
        <begin position="6"/>
        <end position="27"/>
    </location>
</feature>
<dbReference type="GO" id="GO:0009103">
    <property type="term" value="P:lipopolysaccharide biosynthetic process"/>
    <property type="evidence" value="ECO:0007669"/>
    <property type="project" value="TreeGrafter"/>
</dbReference>
<feature type="transmembrane region" description="Helical" evidence="9">
    <location>
        <begin position="228"/>
        <end position="248"/>
    </location>
</feature>
<protein>
    <submittedName>
        <fullName evidence="10">UDP-GlcNAc:undecaprenyl-phosphate GlcNAc-1-phosphate transferase</fullName>
        <ecNumber evidence="10">2.7.8.33</ecNumber>
    </submittedName>
</protein>
<dbReference type="EC" id="2.7.8.33" evidence="10"/>
<comment type="cofactor">
    <cofactor evidence="7">
        <name>Mg(2+)</name>
        <dbReference type="ChEBI" id="CHEBI:18420"/>
    </cofactor>
</comment>
<dbReference type="RefSeq" id="WP_153982395.1">
    <property type="nucleotide sequence ID" value="NZ_BAAANZ010000008.1"/>
</dbReference>
<dbReference type="OrthoDB" id="9783652at2"/>
<evidence type="ECO:0000256" key="4">
    <source>
        <dbReference type="ARBA" id="ARBA00022692"/>
    </source>
</evidence>
<evidence type="ECO:0000256" key="5">
    <source>
        <dbReference type="ARBA" id="ARBA00022989"/>
    </source>
</evidence>
<dbReference type="PROSITE" id="PS01348">
    <property type="entry name" value="MRAY_2"/>
    <property type="match status" value="1"/>
</dbReference>
<keyword evidence="5 9" id="KW-1133">Transmembrane helix</keyword>
<dbReference type="Proteomes" id="UP000552883">
    <property type="component" value="Unassembled WGS sequence"/>
</dbReference>
<comment type="caution">
    <text evidence="10">The sequence shown here is derived from an EMBL/GenBank/DDBJ whole genome shotgun (WGS) entry which is preliminary data.</text>
</comment>
<feature type="transmembrane region" description="Helical" evidence="9">
    <location>
        <begin position="48"/>
        <end position="68"/>
    </location>
</feature>
<keyword evidence="11" id="KW-1185">Reference proteome</keyword>
<dbReference type="AlphaFoldDB" id="A0A840X9C6"/>
<accession>A0A840X9C6</accession>
<dbReference type="Pfam" id="PF00953">
    <property type="entry name" value="Glycos_transf_4"/>
    <property type="match status" value="1"/>
</dbReference>
<feature type="binding site" evidence="7">
    <location>
        <position position="160"/>
    </location>
    <ligand>
        <name>Mg(2+)</name>
        <dbReference type="ChEBI" id="CHEBI:18420"/>
    </ligand>
</feature>
<feature type="binding site" evidence="7">
    <location>
        <position position="227"/>
    </location>
    <ligand>
        <name>Mg(2+)</name>
        <dbReference type="ChEBI" id="CHEBI:18420"/>
    </ligand>
</feature>
<feature type="transmembrane region" description="Helical" evidence="9">
    <location>
        <begin position="312"/>
        <end position="332"/>
    </location>
</feature>
<keyword evidence="4 9" id="KW-0812">Transmembrane</keyword>
<evidence type="ECO:0000256" key="7">
    <source>
        <dbReference type="PIRSR" id="PIRSR600715-1"/>
    </source>
</evidence>
<dbReference type="GO" id="GO:0044038">
    <property type="term" value="P:cell wall macromolecule biosynthetic process"/>
    <property type="evidence" value="ECO:0007669"/>
    <property type="project" value="TreeGrafter"/>
</dbReference>
<dbReference type="PANTHER" id="PTHR22926">
    <property type="entry name" value="PHOSPHO-N-ACETYLMURAMOYL-PENTAPEPTIDE-TRANSFERASE"/>
    <property type="match status" value="1"/>
</dbReference>
<sequence length="414" mass="44209">MTFYLLVALIAGVVSFGASWAVLRLSHRFKLYPGIRDRDVHTTPTPRLGGIAIVIGIVTALVIASQISWFDLVYADPFPIIAIVASALVMLGLGVVDDLYDLNWMTKLAGQLLIAGFLAWSSLQLTSLPIGPDGGITVLSPTLSLIVTVLAVVLVMNAVNFIDGLDGLVAGVTIIAGTVFFIYSYLLSIDTAQTAFNLASLVMAVLLGATAGFLPFNWHPAKIFMGDGGALVVGMLMAVSTISVTGQIDPGIDRSQLVPAFIPLALPFAVLIVPLLDFGLAVLRRLRAGKSPFSADRKHLHHRLLDMGHSHFHAVLIFYAWTAVVAVGALLFLFWPWWWALTAVVVGLIACTAVTLAPLSRRKRIEAAAQSAPEGEAALARFDPLDAAAPDPLSDELDAPAPEHLAEARPEETR</sequence>
<dbReference type="InterPro" id="IPR000715">
    <property type="entry name" value="Glycosyl_transferase_4"/>
</dbReference>
<dbReference type="InterPro" id="IPR018480">
    <property type="entry name" value="PNAcMuramoyl-5peptid_Trfase_CS"/>
</dbReference>
<evidence type="ECO:0000313" key="10">
    <source>
        <dbReference type="EMBL" id="MBB5618831.1"/>
    </source>
</evidence>
<evidence type="ECO:0000256" key="6">
    <source>
        <dbReference type="ARBA" id="ARBA00023136"/>
    </source>
</evidence>
<comment type="subcellular location">
    <subcellularLocation>
        <location evidence="1">Cell membrane</location>
        <topology evidence="1">Multi-pass membrane protein</topology>
    </subcellularLocation>
</comment>
<feature type="transmembrane region" description="Helical" evidence="9">
    <location>
        <begin position="195"/>
        <end position="216"/>
    </location>
</feature>
<dbReference type="GO" id="GO:0046872">
    <property type="term" value="F:metal ion binding"/>
    <property type="evidence" value="ECO:0007669"/>
    <property type="project" value="UniProtKB-KW"/>
</dbReference>
<feature type="region of interest" description="Disordered" evidence="8">
    <location>
        <begin position="386"/>
        <end position="414"/>
    </location>
</feature>
<keyword evidence="7" id="KW-0479">Metal-binding</keyword>
<evidence type="ECO:0000256" key="2">
    <source>
        <dbReference type="ARBA" id="ARBA00022475"/>
    </source>
</evidence>
<feature type="transmembrane region" description="Helical" evidence="9">
    <location>
        <begin position="136"/>
        <end position="156"/>
    </location>
</feature>
<dbReference type="EMBL" id="JACHBS010000001">
    <property type="protein sequence ID" value="MBB5618831.1"/>
    <property type="molecule type" value="Genomic_DNA"/>
</dbReference>
<keyword evidence="7" id="KW-0460">Magnesium</keyword>
<dbReference type="GO" id="GO:0071555">
    <property type="term" value="P:cell wall organization"/>
    <property type="evidence" value="ECO:0007669"/>
    <property type="project" value="TreeGrafter"/>
</dbReference>
<evidence type="ECO:0000256" key="3">
    <source>
        <dbReference type="ARBA" id="ARBA00022679"/>
    </source>
</evidence>
<keyword evidence="6 9" id="KW-0472">Membrane</keyword>
<feature type="transmembrane region" description="Helical" evidence="9">
    <location>
        <begin position="80"/>
        <end position="100"/>
    </location>
</feature>
<evidence type="ECO:0000256" key="8">
    <source>
        <dbReference type="SAM" id="MobiDB-lite"/>
    </source>
</evidence>
<dbReference type="GO" id="GO:0036380">
    <property type="term" value="F:UDP-N-acetylglucosamine-undecaprenyl-phosphate N-acetylglucosaminephosphotransferase activity"/>
    <property type="evidence" value="ECO:0007669"/>
    <property type="project" value="UniProtKB-EC"/>
</dbReference>
<evidence type="ECO:0000313" key="11">
    <source>
        <dbReference type="Proteomes" id="UP000552883"/>
    </source>
</evidence>
<dbReference type="GO" id="GO:0005886">
    <property type="term" value="C:plasma membrane"/>
    <property type="evidence" value="ECO:0007669"/>
    <property type="project" value="UniProtKB-SubCell"/>
</dbReference>